<reference evidence="1 2" key="1">
    <citation type="submission" date="2023-02" db="EMBL/GenBank/DDBJ databases">
        <title>LHISI_Scaffold_Assembly.</title>
        <authorList>
            <person name="Stuart O.P."/>
            <person name="Cleave R."/>
            <person name="Magrath M.J.L."/>
            <person name="Mikheyev A.S."/>
        </authorList>
    </citation>
    <scope>NUCLEOTIDE SEQUENCE [LARGE SCALE GENOMIC DNA]</scope>
    <source>
        <strain evidence="1">Daus_M_001</strain>
        <tissue evidence="1">Leg muscle</tissue>
    </source>
</reference>
<evidence type="ECO:0000313" key="1">
    <source>
        <dbReference type="EMBL" id="KAJ8888649.1"/>
    </source>
</evidence>
<keyword evidence="2" id="KW-1185">Reference proteome</keyword>
<evidence type="ECO:0000313" key="2">
    <source>
        <dbReference type="Proteomes" id="UP001159363"/>
    </source>
</evidence>
<dbReference type="Proteomes" id="UP001159363">
    <property type="component" value="Chromosome 3"/>
</dbReference>
<sequence>MYTTECEVESNSELLKERLVNAQMIQVLHHLKLTGLQVLNATALSTAISFDLKKKDYIACTSRKRKVMSIFFIQQEHKHHSKDQSKILYGCRMIMFYVLLHLLNLTPTGRTWEIGPRLSNELTELSQCKIAKKRQGRE</sequence>
<comment type="caution">
    <text evidence="1">The sequence shown here is derived from an EMBL/GenBank/DDBJ whole genome shotgun (WGS) entry which is preliminary data.</text>
</comment>
<proteinExistence type="predicted"/>
<gene>
    <name evidence="1" type="ORF">PR048_008141</name>
</gene>
<name>A0ABQ9HW93_9NEOP</name>
<protein>
    <submittedName>
        <fullName evidence="1">Uncharacterized protein</fullName>
    </submittedName>
</protein>
<organism evidence="1 2">
    <name type="scientific">Dryococelus australis</name>
    <dbReference type="NCBI Taxonomy" id="614101"/>
    <lineage>
        <taxon>Eukaryota</taxon>
        <taxon>Metazoa</taxon>
        <taxon>Ecdysozoa</taxon>
        <taxon>Arthropoda</taxon>
        <taxon>Hexapoda</taxon>
        <taxon>Insecta</taxon>
        <taxon>Pterygota</taxon>
        <taxon>Neoptera</taxon>
        <taxon>Polyneoptera</taxon>
        <taxon>Phasmatodea</taxon>
        <taxon>Verophasmatodea</taxon>
        <taxon>Anareolatae</taxon>
        <taxon>Phasmatidae</taxon>
        <taxon>Eurycanthinae</taxon>
        <taxon>Dryococelus</taxon>
    </lineage>
</organism>
<accession>A0ABQ9HW93</accession>
<dbReference type="EMBL" id="JARBHB010000003">
    <property type="protein sequence ID" value="KAJ8888649.1"/>
    <property type="molecule type" value="Genomic_DNA"/>
</dbReference>